<dbReference type="EMBL" id="RBIE01000001">
    <property type="protein sequence ID" value="RKQ63590.1"/>
    <property type="molecule type" value="Genomic_DNA"/>
</dbReference>
<dbReference type="GO" id="GO:0017111">
    <property type="term" value="F:ribonucleoside triphosphate phosphatase activity"/>
    <property type="evidence" value="ECO:0007669"/>
    <property type="project" value="InterPro"/>
</dbReference>
<gene>
    <name evidence="4" type="ORF">C7457_0464</name>
</gene>
<evidence type="ECO:0000256" key="2">
    <source>
        <dbReference type="ARBA" id="ARBA00022801"/>
    </source>
</evidence>
<dbReference type="Pfam" id="PF03266">
    <property type="entry name" value="NTPase_1"/>
    <property type="match status" value="1"/>
</dbReference>
<dbReference type="InterPro" id="IPR027417">
    <property type="entry name" value="P-loop_NTPase"/>
</dbReference>
<proteinExistence type="predicted"/>
<dbReference type="GO" id="GO:0005524">
    <property type="term" value="F:ATP binding"/>
    <property type="evidence" value="ECO:0007669"/>
    <property type="project" value="UniProtKB-KW"/>
</dbReference>
<evidence type="ECO:0000313" key="5">
    <source>
        <dbReference type="Proteomes" id="UP000280881"/>
    </source>
</evidence>
<keyword evidence="1" id="KW-0547">Nucleotide-binding</keyword>
<protein>
    <submittedName>
        <fullName evidence="4">Nucleoside-triphosphatase</fullName>
    </submittedName>
</protein>
<dbReference type="Gene3D" id="3.40.50.300">
    <property type="entry name" value="P-loop containing nucleotide triphosphate hydrolases"/>
    <property type="match status" value="1"/>
</dbReference>
<dbReference type="PANTHER" id="PTHR43146">
    <property type="entry name" value="CANCER-RELATED NUCLEOSIDE-TRIPHOSPHATASE"/>
    <property type="match status" value="1"/>
</dbReference>
<dbReference type="PANTHER" id="PTHR43146:SF1">
    <property type="entry name" value="CANCER-RELATED NUCLEOSIDE-TRIPHOSPHATASE"/>
    <property type="match status" value="1"/>
</dbReference>
<dbReference type="RefSeq" id="WP_170137327.1">
    <property type="nucleotide sequence ID" value="NZ_RBIE01000001.1"/>
</dbReference>
<dbReference type="AlphaFoldDB" id="A0A420W8D7"/>
<dbReference type="InterPro" id="IPR004948">
    <property type="entry name" value="Nuc-triphosphatase_THEP1"/>
</dbReference>
<name>A0A420W8D7_9BACT</name>
<evidence type="ECO:0000313" key="4">
    <source>
        <dbReference type="EMBL" id="RKQ63590.1"/>
    </source>
</evidence>
<keyword evidence="5" id="KW-1185">Reference proteome</keyword>
<dbReference type="Proteomes" id="UP000280881">
    <property type="component" value="Unassembled WGS sequence"/>
</dbReference>
<keyword evidence="2" id="KW-0378">Hydrolase</keyword>
<accession>A0A420W8D7</accession>
<dbReference type="SUPFAM" id="SSF52540">
    <property type="entry name" value="P-loop containing nucleoside triphosphate hydrolases"/>
    <property type="match status" value="1"/>
</dbReference>
<evidence type="ECO:0000256" key="3">
    <source>
        <dbReference type="ARBA" id="ARBA00022840"/>
    </source>
</evidence>
<reference evidence="4 5" key="1">
    <citation type="submission" date="2018-10" db="EMBL/GenBank/DDBJ databases">
        <title>Genomic Encyclopedia of Type Strains, Phase IV (KMG-IV): sequencing the most valuable type-strain genomes for metagenomic binning, comparative biology and taxonomic classification.</title>
        <authorList>
            <person name="Goeker M."/>
        </authorList>
    </citation>
    <scope>NUCLEOTIDE SEQUENCE [LARGE SCALE GENOMIC DNA]</scope>
    <source>
        <strain evidence="4 5">DSM 15521</strain>
    </source>
</reference>
<dbReference type="NCBIfam" id="NF010248">
    <property type="entry name" value="PRK13695.1"/>
    <property type="match status" value="1"/>
</dbReference>
<keyword evidence="3" id="KW-0067">ATP-binding</keyword>
<evidence type="ECO:0000256" key="1">
    <source>
        <dbReference type="ARBA" id="ARBA00022741"/>
    </source>
</evidence>
<sequence length="181" mass="21132">MKLALTGRPRIGKTTAVKRVFELLKGRAEGFWTEEIRKGGRRWGFKVVRSDGFECLLASVERDSQYRVGRYKVFVDQFNRCAVPFLNELLSKKPFLIVIDEVGKMELLSRDFQDLCWKILREEGNFLVTLPLKNFHPIILEFKKTFKVIHLTQENRDSIPFKIVNLLEGRDGEEEHGFPSK</sequence>
<organism evidence="4 5">
    <name type="scientific">Thermovibrio guaymasensis</name>
    <dbReference type="NCBI Taxonomy" id="240167"/>
    <lineage>
        <taxon>Bacteria</taxon>
        <taxon>Pseudomonadati</taxon>
        <taxon>Aquificota</taxon>
        <taxon>Aquificia</taxon>
        <taxon>Desulfurobacteriales</taxon>
        <taxon>Desulfurobacteriaceae</taxon>
        <taxon>Thermovibrio</taxon>
    </lineage>
</organism>
<comment type="caution">
    <text evidence="4">The sequence shown here is derived from an EMBL/GenBank/DDBJ whole genome shotgun (WGS) entry which is preliminary data.</text>
</comment>